<reference evidence="6 7" key="1">
    <citation type="submission" date="2024-04" db="EMBL/GenBank/DDBJ databases">
        <title>Tritrichomonas musculus Genome.</title>
        <authorList>
            <person name="Alves-Ferreira E."/>
            <person name="Grigg M."/>
            <person name="Lorenzi H."/>
            <person name="Galac M."/>
        </authorList>
    </citation>
    <scope>NUCLEOTIDE SEQUENCE [LARGE SCALE GENOMIC DNA]</scope>
    <source>
        <strain evidence="6 7">EAF2021</strain>
    </source>
</reference>
<accession>A0ABR2K1Y8</accession>
<evidence type="ECO:0000256" key="2">
    <source>
        <dbReference type="ARBA" id="ARBA00023315"/>
    </source>
</evidence>
<gene>
    <name evidence="6" type="ORF">M9Y10_044259</name>
</gene>
<comment type="function">
    <text evidence="3">Specifically acetylates 'Lys-40' in alpha-tubulin on the lumenal side of microtubules. Promotes microtubule destabilization and accelerates microtubule dynamics; this activity may be independent of acetylation activity. Acetylates alpha-tubulin with a slow enzymatic rate, due to a catalytic site that is not optimized for acetyl transfer. Enters the microtubule through each end and diffuses quickly throughout the lumen of microtubules. Acetylates only long/old microtubules because of its slow acetylation rate since it does not have time to act on dynamically unstable microtubules before the enzyme is released.</text>
</comment>
<dbReference type="InterPro" id="IPR007965">
    <property type="entry name" value="GNAT_ATAT"/>
</dbReference>
<keyword evidence="2 3" id="KW-0012">Acyltransferase</keyword>
<keyword evidence="1 3" id="KW-0808">Transferase</keyword>
<feature type="region of interest" description="Disordered" evidence="4">
    <location>
        <begin position="184"/>
        <end position="235"/>
    </location>
</feature>
<feature type="site" description="Crucial for catalytic activity" evidence="3">
    <location>
        <position position="46"/>
    </location>
</feature>
<dbReference type="InterPro" id="IPR038746">
    <property type="entry name" value="Atat"/>
</dbReference>
<dbReference type="Pfam" id="PF05301">
    <property type="entry name" value="Acetyltransf_16"/>
    <property type="match status" value="1"/>
</dbReference>
<keyword evidence="7" id="KW-1185">Reference proteome</keyword>
<dbReference type="PANTHER" id="PTHR12327">
    <property type="entry name" value="ALPHA-TUBULIN N-ACETYLTRANSFERASE 1"/>
    <property type="match status" value="1"/>
</dbReference>
<evidence type="ECO:0000256" key="4">
    <source>
        <dbReference type="SAM" id="MobiDB-lite"/>
    </source>
</evidence>
<organism evidence="6 7">
    <name type="scientific">Tritrichomonas musculus</name>
    <dbReference type="NCBI Taxonomy" id="1915356"/>
    <lineage>
        <taxon>Eukaryota</taxon>
        <taxon>Metamonada</taxon>
        <taxon>Parabasalia</taxon>
        <taxon>Tritrichomonadida</taxon>
        <taxon>Tritrichomonadidae</taxon>
        <taxon>Tritrichomonas</taxon>
    </lineage>
</organism>
<feature type="binding site" evidence="3">
    <location>
        <begin position="107"/>
        <end position="120"/>
    </location>
    <ligand>
        <name>acetyl-CoA</name>
        <dbReference type="ChEBI" id="CHEBI:57288"/>
    </ligand>
</feature>
<dbReference type="SUPFAM" id="SSF55729">
    <property type="entry name" value="Acyl-CoA N-acyltransferases (Nat)"/>
    <property type="match status" value="1"/>
</dbReference>
<comment type="similarity">
    <text evidence="3">Belongs to the acetyltransferase ATAT1 family.</text>
</comment>
<dbReference type="InterPro" id="IPR016181">
    <property type="entry name" value="Acyl_CoA_acyltransferase"/>
</dbReference>
<dbReference type="EC" id="2.3.1.108" evidence="3"/>
<feature type="domain" description="N-acetyltransferase" evidence="5">
    <location>
        <begin position="1"/>
        <end position="173"/>
    </location>
</feature>
<proteinExistence type="inferred from homology"/>
<feature type="compositionally biased region" description="Basic and acidic residues" evidence="4">
    <location>
        <begin position="206"/>
        <end position="215"/>
    </location>
</feature>
<evidence type="ECO:0000313" key="6">
    <source>
        <dbReference type="EMBL" id="KAK8885130.1"/>
    </source>
</evidence>
<dbReference type="EMBL" id="JAPFFF010000008">
    <property type="protein sequence ID" value="KAK8885130.1"/>
    <property type="molecule type" value="Genomic_DNA"/>
</dbReference>
<dbReference type="PANTHER" id="PTHR12327:SF0">
    <property type="entry name" value="ALPHA-TUBULIN N-ACETYLTRANSFERASE 1"/>
    <property type="match status" value="1"/>
</dbReference>
<evidence type="ECO:0000313" key="7">
    <source>
        <dbReference type="Proteomes" id="UP001470230"/>
    </source>
</evidence>
<sequence>MIHRGVRLLSPDDDNIATLTPQIANNANPDIISLINEIGTASSKAQGLAHIITTYSSFVSNDNKIYILVDDDRTKALGFVKIGPRHLFLWDRFGIQHEMQPICLLDFFTYPSEQRKGYGKKMIDRILRDYRLEMKQIPIDRPSSLCLSFMKKHFGLSEYIPQNNKFVVFDQFWTGQFPPDYNQPSDFFKKDEQPQQPMTPPRPNINRRETVEMPKHAKTPGRRTGLNPITWLPYD</sequence>
<comment type="caution">
    <text evidence="6">The sequence shown here is derived from an EMBL/GenBank/DDBJ whole genome shotgun (WGS) entry which is preliminary data.</text>
</comment>
<name>A0ABR2K1Y8_9EUKA</name>
<dbReference type="Gene3D" id="3.40.630.30">
    <property type="match status" value="1"/>
</dbReference>
<dbReference type="HAMAP" id="MF_03130">
    <property type="entry name" value="mec17"/>
    <property type="match status" value="1"/>
</dbReference>
<dbReference type="Proteomes" id="UP001470230">
    <property type="component" value="Unassembled WGS sequence"/>
</dbReference>
<evidence type="ECO:0000259" key="5">
    <source>
        <dbReference type="PROSITE" id="PS51730"/>
    </source>
</evidence>
<comment type="catalytic activity">
    <reaction evidence="3">
        <text>L-lysyl-[alpha-tubulin] + acetyl-CoA = N(6)-acetyl-L-lysyl-[alpha-tubulin] + CoA + H(+)</text>
        <dbReference type="Rhea" id="RHEA:15277"/>
        <dbReference type="Rhea" id="RHEA-COMP:11278"/>
        <dbReference type="Rhea" id="RHEA-COMP:11279"/>
        <dbReference type="ChEBI" id="CHEBI:15378"/>
        <dbReference type="ChEBI" id="CHEBI:29969"/>
        <dbReference type="ChEBI" id="CHEBI:57287"/>
        <dbReference type="ChEBI" id="CHEBI:57288"/>
        <dbReference type="ChEBI" id="CHEBI:61930"/>
        <dbReference type="EC" id="2.3.1.108"/>
    </reaction>
</comment>
<evidence type="ECO:0000256" key="1">
    <source>
        <dbReference type="ARBA" id="ARBA00022679"/>
    </source>
</evidence>
<comment type="caution">
    <text evidence="3">Lacks conserved residue(s) required for the propagation of feature annotation.</text>
</comment>
<evidence type="ECO:0000256" key="3">
    <source>
        <dbReference type="HAMAP-Rule" id="MF_03130"/>
    </source>
</evidence>
<dbReference type="PROSITE" id="PS51730">
    <property type="entry name" value="GNAT_ATAT"/>
    <property type="match status" value="1"/>
</dbReference>
<protein>
    <recommendedName>
        <fullName evidence="3">Alpha-tubulin N-acetyltransferase</fullName>
        <shortName evidence="3">Alpha-TAT</shortName>
        <shortName evidence="3">TAT</shortName>
        <ecNumber evidence="3">2.3.1.108</ecNumber>
    </recommendedName>
    <alternativeName>
        <fullName evidence="3">Acetyltransferase mec-17 homolog</fullName>
    </alternativeName>
</protein>